<dbReference type="InterPro" id="IPR027417">
    <property type="entry name" value="P-loop_NTPase"/>
</dbReference>
<evidence type="ECO:0008006" key="2">
    <source>
        <dbReference type="Google" id="ProtNLM"/>
    </source>
</evidence>
<organism evidence="1">
    <name type="scientific">Desulfofervidus auxilii</name>
    <dbReference type="NCBI Taxonomy" id="1621989"/>
    <lineage>
        <taxon>Bacteria</taxon>
        <taxon>Pseudomonadati</taxon>
        <taxon>Thermodesulfobacteriota</taxon>
        <taxon>Candidatus Desulfofervidia</taxon>
        <taxon>Candidatus Desulfofervidales</taxon>
        <taxon>Candidatus Desulfofervidaceae</taxon>
        <taxon>Candidatus Desulfofervidus</taxon>
    </lineage>
</organism>
<dbReference type="AlphaFoldDB" id="A0A7C0Y9R1"/>
<dbReference type="EMBL" id="DRBS01000238">
    <property type="protein sequence ID" value="HDD44431.1"/>
    <property type="molecule type" value="Genomic_DNA"/>
</dbReference>
<protein>
    <recommendedName>
        <fullName evidence="2">Sulfotransferase</fullName>
    </recommendedName>
</protein>
<dbReference type="Proteomes" id="UP000886289">
    <property type="component" value="Unassembled WGS sequence"/>
</dbReference>
<dbReference type="SUPFAM" id="SSF52540">
    <property type="entry name" value="P-loop containing nucleoside triphosphate hydrolases"/>
    <property type="match status" value="1"/>
</dbReference>
<accession>A0A7C0Y9R1</accession>
<name>A0A7C0Y9R1_DESA2</name>
<comment type="caution">
    <text evidence="1">The sequence shown here is derived from an EMBL/GenBank/DDBJ whole genome shotgun (WGS) entry which is preliminary data.</text>
</comment>
<gene>
    <name evidence="1" type="ORF">ENG63_06190</name>
</gene>
<dbReference type="Gene3D" id="3.40.50.300">
    <property type="entry name" value="P-loop containing nucleotide triphosphate hydrolases"/>
    <property type="match status" value="1"/>
</dbReference>
<sequence>MRERIKVIYIGPTGRSGTTLLDLLLNNHREIQSLGELMFLDKWLSQDLLCSCGKKISSCSFWNKIFENLPEKTNFRLDYNDPPNKISKILNNLVLIDIIPPNRIKKFKIIIIDCLKQ</sequence>
<reference evidence="1" key="1">
    <citation type="journal article" date="2020" name="mSystems">
        <title>Genome- and Community-Level Interaction Insights into Carbon Utilization and Element Cycling Functions of Hydrothermarchaeota in Hydrothermal Sediment.</title>
        <authorList>
            <person name="Zhou Z."/>
            <person name="Liu Y."/>
            <person name="Xu W."/>
            <person name="Pan J."/>
            <person name="Luo Z.H."/>
            <person name="Li M."/>
        </authorList>
    </citation>
    <scope>NUCLEOTIDE SEQUENCE [LARGE SCALE GENOMIC DNA]</scope>
    <source>
        <strain evidence="1">HyVt-233</strain>
    </source>
</reference>
<proteinExistence type="predicted"/>
<evidence type="ECO:0000313" key="1">
    <source>
        <dbReference type="EMBL" id="HDD44431.1"/>
    </source>
</evidence>